<gene>
    <name evidence="4" type="ORF">ACFPOE_04055</name>
</gene>
<evidence type="ECO:0000256" key="3">
    <source>
        <dbReference type="ARBA" id="ARBA00022679"/>
    </source>
</evidence>
<dbReference type="RefSeq" id="WP_376848711.1">
    <property type="nucleotide sequence ID" value="NZ_JBHSMF010000002.1"/>
</dbReference>
<keyword evidence="5" id="KW-1185">Reference proteome</keyword>
<evidence type="ECO:0008006" key="6">
    <source>
        <dbReference type="Google" id="ProtNLM"/>
    </source>
</evidence>
<sequence>MTDASNGPLRPAEILAVVVNWNGWQDTLECIRSLCAMTEPRLAVLVCDNGSSDGSIEHLVQALRADGGAVDAAAPGDVQGQVMRLGRCAQKGGGAPQDLYLMPIPSNLGYAGALNKGIEWGRQQLHARGFWLLNNDVKVEPDALAHLVAATQRYPDMGLCGSVLLEWEEPLRVQAIAGVFRKYLAVGWHTKAVPAGAQAQSVLFDIDYPVGASLYVTEEYLQRVGPMDDGYFLYYEELDWCERGRAQGFRPAVALQSRVRHKEGASTGSTGGVRRKSMLSEYYGVLNRLRYTRKFSPHLLPVVWLSLLLLVADRVIHGEWARAGLVMKLMLHPRSVARP</sequence>
<comment type="caution">
    <text evidence="4">The sequence shown here is derived from an EMBL/GenBank/DDBJ whole genome shotgun (WGS) entry which is preliminary data.</text>
</comment>
<accession>A0ABW0NA22</accession>
<comment type="similarity">
    <text evidence="1">Belongs to the glycosyltransferase 2 family.</text>
</comment>
<name>A0ABW0NA22_9BURK</name>
<dbReference type="EMBL" id="JBHSMF010000002">
    <property type="protein sequence ID" value="MFC5496698.1"/>
    <property type="molecule type" value="Genomic_DNA"/>
</dbReference>
<evidence type="ECO:0000313" key="5">
    <source>
        <dbReference type="Proteomes" id="UP001596037"/>
    </source>
</evidence>
<reference evidence="5" key="1">
    <citation type="journal article" date="2019" name="Int. J. Syst. Evol. Microbiol.">
        <title>The Global Catalogue of Microorganisms (GCM) 10K type strain sequencing project: providing services to taxonomists for standard genome sequencing and annotation.</title>
        <authorList>
            <consortium name="The Broad Institute Genomics Platform"/>
            <consortium name="The Broad Institute Genome Sequencing Center for Infectious Disease"/>
            <person name="Wu L."/>
            <person name="Ma J."/>
        </authorList>
    </citation>
    <scope>NUCLEOTIDE SEQUENCE [LARGE SCALE GENOMIC DNA]</scope>
    <source>
        <strain evidence="5">CCUG 57401</strain>
    </source>
</reference>
<organism evidence="4 5">
    <name type="scientific">Caenimonas terrae</name>
    <dbReference type="NCBI Taxonomy" id="696074"/>
    <lineage>
        <taxon>Bacteria</taxon>
        <taxon>Pseudomonadati</taxon>
        <taxon>Pseudomonadota</taxon>
        <taxon>Betaproteobacteria</taxon>
        <taxon>Burkholderiales</taxon>
        <taxon>Comamonadaceae</taxon>
        <taxon>Caenimonas</taxon>
    </lineage>
</organism>
<evidence type="ECO:0000256" key="2">
    <source>
        <dbReference type="ARBA" id="ARBA00022676"/>
    </source>
</evidence>
<dbReference type="PANTHER" id="PTHR43179">
    <property type="entry name" value="RHAMNOSYLTRANSFERASE WBBL"/>
    <property type="match status" value="1"/>
</dbReference>
<keyword evidence="2" id="KW-0328">Glycosyltransferase</keyword>
<dbReference type="PANTHER" id="PTHR43179:SF12">
    <property type="entry name" value="GALACTOFURANOSYLTRANSFERASE GLFT2"/>
    <property type="match status" value="1"/>
</dbReference>
<dbReference type="Gene3D" id="3.90.550.10">
    <property type="entry name" value="Spore Coat Polysaccharide Biosynthesis Protein SpsA, Chain A"/>
    <property type="match status" value="1"/>
</dbReference>
<keyword evidence="3" id="KW-0808">Transferase</keyword>
<dbReference type="Proteomes" id="UP001596037">
    <property type="component" value="Unassembled WGS sequence"/>
</dbReference>
<evidence type="ECO:0000256" key="1">
    <source>
        <dbReference type="ARBA" id="ARBA00006739"/>
    </source>
</evidence>
<proteinExistence type="inferred from homology"/>
<dbReference type="SUPFAM" id="SSF53448">
    <property type="entry name" value="Nucleotide-diphospho-sugar transferases"/>
    <property type="match status" value="1"/>
</dbReference>
<protein>
    <recommendedName>
        <fullName evidence="6">Glycosyltransferase family 2 protein</fullName>
    </recommendedName>
</protein>
<evidence type="ECO:0000313" key="4">
    <source>
        <dbReference type="EMBL" id="MFC5496698.1"/>
    </source>
</evidence>
<dbReference type="InterPro" id="IPR029044">
    <property type="entry name" value="Nucleotide-diphossugar_trans"/>
</dbReference>